<protein>
    <recommendedName>
        <fullName evidence="4">DUF4355 domain-containing protein</fullName>
    </recommendedName>
</protein>
<feature type="region of interest" description="Disordered" evidence="1">
    <location>
        <begin position="193"/>
        <end position="220"/>
    </location>
</feature>
<proteinExistence type="predicted"/>
<evidence type="ECO:0000256" key="1">
    <source>
        <dbReference type="SAM" id="MobiDB-lite"/>
    </source>
</evidence>
<accession>A0ABT2TTK4</accession>
<sequence length="220" mass="23311">MFKRFRCKIPMNIQLFADGDGGAAGGTGEGGTSPAGSQAPQFDYDKLASLIAGKQTVTEESVLKGYFKQQGLSKEQMDQAIADFKQQQAANQPDVEGLQSQIAEGQTQLAAAQKAALQAKLETAATMTAVSLGIDAKTIPYVLKLADFSQAAGQDGKISDEALTEAINKVLEALPQLKPQADGKTGFTRVGTGGNPAQHPQQTTTTNQAAVPTKRWNRWN</sequence>
<dbReference type="EMBL" id="JAOQJL010000015">
    <property type="protein sequence ID" value="MCU6765559.1"/>
    <property type="molecule type" value="Genomic_DNA"/>
</dbReference>
<dbReference type="Proteomes" id="UP001652409">
    <property type="component" value="Unassembled WGS sequence"/>
</dbReference>
<feature type="compositionally biased region" description="Polar residues" evidence="1">
    <location>
        <begin position="198"/>
        <end position="210"/>
    </location>
</feature>
<evidence type="ECO:0000313" key="2">
    <source>
        <dbReference type="EMBL" id="MCU6765559.1"/>
    </source>
</evidence>
<evidence type="ECO:0008006" key="4">
    <source>
        <dbReference type="Google" id="ProtNLM"/>
    </source>
</evidence>
<comment type="caution">
    <text evidence="2">The sequence shown here is derived from an EMBL/GenBank/DDBJ whole genome shotgun (WGS) entry which is preliminary data.</text>
</comment>
<name>A0ABT2TTK4_9FIRM</name>
<reference evidence="2 3" key="1">
    <citation type="journal article" date="2021" name="ISME Commun">
        <title>Automated analysis of genomic sequences facilitates high-throughput and comprehensive description of bacteria.</title>
        <authorList>
            <person name="Hitch T.C.A."/>
        </authorList>
    </citation>
    <scope>NUCLEOTIDE SEQUENCE [LARGE SCALE GENOMIC DNA]</scope>
    <source>
        <strain evidence="2 3">Sanger_23</strain>
    </source>
</reference>
<dbReference type="RefSeq" id="WP_158421520.1">
    <property type="nucleotide sequence ID" value="NZ_JAOQJL010000015.1"/>
</dbReference>
<gene>
    <name evidence="2" type="ORF">OCV61_09050</name>
</gene>
<evidence type="ECO:0000313" key="3">
    <source>
        <dbReference type="Proteomes" id="UP001652409"/>
    </source>
</evidence>
<keyword evidence="3" id="KW-1185">Reference proteome</keyword>
<organism evidence="2 3">
    <name type="scientific">Blautia ammoniilytica</name>
    <dbReference type="NCBI Taxonomy" id="2981782"/>
    <lineage>
        <taxon>Bacteria</taxon>
        <taxon>Bacillati</taxon>
        <taxon>Bacillota</taxon>
        <taxon>Clostridia</taxon>
        <taxon>Lachnospirales</taxon>
        <taxon>Lachnospiraceae</taxon>
        <taxon>Blautia</taxon>
    </lineage>
</organism>